<dbReference type="InterPro" id="IPR012349">
    <property type="entry name" value="Split_barrel_FMN-bd"/>
</dbReference>
<reference evidence="1" key="1">
    <citation type="submission" date="2020-12" db="EMBL/GenBank/DDBJ databases">
        <title>Bacterial taxonomy.</title>
        <authorList>
            <person name="Pan X."/>
        </authorList>
    </citation>
    <scope>NUCLEOTIDE SEQUENCE</scope>
    <source>
        <strain evidence="1">B2012</strain>
    </source>
</reference>
<dbReference type="AlphaFoldDB" id="A0A934MBF2"/>
<dbReference type="Gene3D" id="2.30.110.10">
    <property type="entry name" value="Electron Transport, Fmn-binding Protein, Chain A"/>
    <property type="match status" value="1"/>
</dbReference>
<dbReference type="PANTHER" id="PTHR34071">
    <property type="entry name" value="5-NITROIMIDAZOLE ANTIBIOTICS RESISTANCE PROTEIN, NIMA-FAMILY-RELATED PROTEIN-RELATED"/>
    <property type="match status" value="1"/>
</dbReference>
<organism evidence="1 2">
    <name type="scientific">Acuticoccus mangrovi</name>
    <dbReference type="NCBI Taxonomy" id="2796142"/>
    <lineage>
        <taxon>Bacteria</taxon>
        <taxon>Pseudomonadati</taxon>
        <taxon>Pseudomonadota</taxon>
        <taxon>Alphaproteobacteria</taxon>
        <taxon>Hyphomicrobiales</taxon>
        <taxon>Amorphaceae</taxon>
        <taxon>Acuticoccus</taxon>
    </lineage>
</organism>
<dbReference type="RefSeq" id="WP_198879966.1">
    <property type="nucleotide sequence ID" value="NZ_JAEKJA010000001.1"/>
</dbReference>
<proteinExistence type="predicted"/>
<keyword evidence="2" id="KW-1185">Reference proteome</keyword>
<dbReference type="SUPFAM" id="SSF50475">
    <property type="entry name" value="FMN-binding split barrel"/>
    <property type="match status" value="1"/>
</dbReference>
<dbReference type="InterPro" id="IPR024747">
    <property type="entry name" value="Pyridox_Oxase-rel"/>
</dbReference>
<name>A0A934MBF2_9HYPH</name>
<comment type="caution">
    <text evidence="1">The sequence shown here is derived from an EMBL/GenBank/DDBJ whole genome shotgun (WGS) entry which is preliminary data.</text>
</comment>
<protein>
    <submittedName>
        <fullName evidence="1">Pyridoxamine 5'-phosphate oxidase family protein</fullName>
    </submittedName>
</protein>
<gene>
    <name evidence="1" type="ORF">JCR33_00045</name>
</gene>
<evidence type="ECO:0000313" key="2">
    <source>
        <dbReference type="Proteomes" id="UP000609531"/>
    </source>
</evidence>
<dbReference type="PANTHER" id="PTHR34071:SF2">
    <property type="entry name" value="FLAVIN-NUCLEOTIDE-BINDING PROTEIN"/>
    <property type="match status" value="1"/>
</dbReference>
<sequence length="223" mass="24211">MSTEAYTPTPRTKLRLRPDRGHYDRELVHAIIDEALIAHVGAVVNGEPRVLPTAIVRIGEDVYIHGSQANGVLGALKDGAPATITVTLIDSIVAGRSGFGFSLDYRSVMIFSHGEAVTDPEEKRGLVQAFVNDLMPGHTVRPPKPKELAATLFLRFPIEEVSAKVRDVGVLDVEEDYGLDLWAGKIPVSLAFGAPEDCPRLAEGIATPDYAQNYARPPMKRST</sequence>
<evidence type="ECO:0000313" key="1">
    <source>
        <dbReference type="EMBL" id="MBJ3774057.1"/>
    </source>
</evidence>
<accession>A0A934MBF2</accession>
<dbReference type="EMBL" id="JAEKJA010000001">
    <property type="protein sequence ID" value="MBJ3774057.1"/>
    <property type="molecule type" value="Genomic_DNA"/>
</dbReference>
<dbReference type="Pfam" id="PF12900">
    <property type="entry name" value="Pyridox_ox_2"/>
    <property type="match status" value="1"/>
</dbReference>
<dbReference type="Proteomes" id="UP000609531">
    <property type="component" value="Unassembled WGS sequence"/>
</dbReference>